<gene>
    <name evidence="4" type="ORF">ACFO7V_16630</name>
</gene>
<keyword evidence="4" id="KW-0449">Lipoprotein</keyword>
<evidence type="ECO:0000313" key="4">
    <source>
        <dbReference type="EMBL" id="MFC4717749.1"/>
    </source>
</evidence>
<sequence length="150" mass="16078">MKKLVSLALVGAVAFGLSACSDATAEDSKPATSKEASSDKKAEAKPKKDVPTEHKSALKSAENYSDIMHMSKAALFDQLTSEYGDKFSKDAAQYAIDNIDADWNANALESAKNYQETMAMSPAAIQDQLASKSGDKFTKEQAAYAVKNLD</sequence>
<evidence type="ECO:0000259" key="3">
    <source>
        <dbReference type="Pfam" id="PF07553"/>
    </source>
</evidence>
<keyword evidence="5" id="KW-1185">Reference proteome</keyword>
<keyword evidence="2" id="KW-0732">Signal</keyword>
<feature type="chain" id="PRO_5047185594" evidence="2">
    <location>
        <begin position="26"/>
        <end position="150"/>
    </location>
</feature>
<feature type="domain" description="Putative host cell surface-exposed lipoprotein Ltp-like HTH region" evidence="3">
    <location>
        <begin position="53"/>
        <end position="99"/>
    </location>
</feature>
<evidence type="ECO:0000313" key="5">
    <source>
        <dbReference type="Proteomes" id="UP001595884"/>
    </source>
</evidence>
<accession>A0ABV9MRH4</accession>
<protein>
    <submittedName>
        <fullName evidence="4">Ltp family lipoprotein</fullName>
    </submittedName>
</protein>
<dbReference type="RefSeq" id="WP_346058782.1">
    <property type="nucleotide sequence ID" value="NZ_BAAAVQ010000005.1"/>
</dbReference>
<proteinExistence type="predicted"/>
<organism evidence="4 5">
    <name type="scientific">Glutamicibacter bergerei</name>
    <dbReference type="NCBI Taxonomy" id="256702"/>
    <lineage>
        <taxon>Bacteria</taxon>
        <taxon>Bacillati</taxon>
        <taxon>Actinomycetota</taxon>
        <taxon>Actinomycetes</taxon>
        <taxon>Micrococcales</taxon>
        <taxon>Micrococcaceae</taxon>
        <taxon>Glutamicibacter</taxon>
    </lineage>
</organism>
<dbReference type="Pfam" id="PF07553">
    <property type="entry name" value="Lipoprotein_Ltp"/>
    <property type="match status" value="2"/>
</dbReference>
<feature type="compositionally biased region" description="Basic and acidic residues" evidence="1">
    <location>
        <begin position="36"/>
        <end position="56"/>
    </location>
</feature>
<reference evidence="5" key="1">
    <citation type="journal article" date="2019" name="Int. J. Syst. Evol. Microbiol.">
        <title>The Global Catalogue of Microorganisms (GCM) 10K type strain sequencing project: providing services to taxonomists for standard genome sequencing and annotation.</title>
        <authorList>
            <consortium name="The Broad Institute Genomics Platform"/>
            <consortium name="The Broad Institute Genome Sequencing Center for Infectious Disease"/>
            <person name="Wu L."/>
            <person name="Ma J."/>
        </authorList>
    </citation>
    <scope>NUCLEOTIDE SEQUENCE [LARGE SCALE GENOMIC DNA]</scope>
    <source>
        <strain evidence="5">CGMCC 1.12849</strain>
    </source>
</reference>
<feature type="region of interest" description="Disordered" evidence="1">
    <location>
        <begin position="23"/>
        <end position="58"/>
    </location>
</feature>
<dbReference type="InterPro" id="IPR036388">
    <property type="entry name" value="WH-like_DNA-bd_sf"/>
</dbReference>
<evidence type="ECO:0000256" key="2">
    <source>
        <dbReference type="SAM" id="SignalP"/>
    </source>
</evidence>
<dbReference type="InterPro" id="IPR011434">
    <property type="entry name" value="Ltp-like_HTH"/>
</dbReference>
<feature type="domain" description="Putative host cell surface-exposed lipoprotein Ltp-like HTH region" evidence="3">
    <location>
        <begin position="102"/>
        <end position="149"/>
    </location>
</feature>
<dbReference type="Proteomes" id="UP001595884">
    <property type="component" value="Unassembled WGS sequence"/>
</dbReference>
<dbReference type="PROSITE" id="PS51257">
    <property type="entry name" value="PROKAR_LIPOPROTEIN"/>
    <property type="match status" value="1"/>
</dbReference>
<evidence type="ECO:0000256" key="1">
    <source>
        <dbReference type="SAM" id="MobiDB-lite"/>
    </source>
</evidence>
<dbReference type="EMBL" id="JBHSHE010000082">
    <property type="protein sequence ID" value="MFC4717749.1"/>
    <property type="molecule type" value="Genomic_DNA"/>
</dbReference>
<feature type="signal peptide" evidence="2">
    <location>
        <begin position="1"/>
        <end position="25"/>
    </location>
</feature>
<name>A0ABV9MRH4_9MICC</name>
<dbReference type="Gene3D" id="1.10.10.10">
    <property type="entry name" value="Winged helix-like DNA-binding domain superfamily/Winged helix DNA-binding domain"/>
    <property type="match status" value="2"/>
</dbReference>
<comment type="caution">
    <text evidence="4">The sequence shown here is derived from an EMBL/GenBank/DDBJ whole genome shotgun (WGS) entry which is preliminary data.</text>
</comment>